<dbReference type="InterPro" id="IPR036865">
    <property type="entry name" value="CRAL-TRIO_dom_sf"/>
</dbReference>
<evidence type="ECO:0000259" key="1">
    <source>
        <dbReference type="PROSITE" id="PS50191"/>
    </source>
</evidence>
<dbReference type="PROSITE" id="PS50191">
    <property type="entry name" value="CRAL_TRIO"/>
    <property type="match status" value="1"/>
</dbReference>
<dbReference type="OrthoDB" id="6682367at2759"/>
<dbReference type="PANTHER" id="PTHR10174:SF208">
    <property type="entry name" value="CRAL-TRIO DOMAIN-CONTAINING PROTEIN DDB_G0278031"/>
    <property type="match status" value="1"/>
</dbReference>
<organism evidence="2 3">
    <name type="scientific">Araneus ventricosus</name>
    <name type="common">Orbweaver spider</name>
    <name type="synonym">Epeira ventricosa</name>
    <dbReference type="NCBI Taxonomy" id="182803"/>
    <lineage>
        <taxon>Eukaryota</taxon>
        <taxon>Metazoa</taxon>
        <taxon>Ecdysozoa</taxon>
        <taxon>Arthropoda</taxon>
        <taxon>Chelicerata</taxon>
        <taxon>Arachnida</taxon>
        <taxon>Araneae</taxon>
        <taxon>Araneomorphae</taxon>
        <taxon>Entelegynae</taxon>
        <taxon>Araneoidea</taxon>
        <taxon>Araneidae</taxon>
        <taxon>Araneus</taxon>
    </lineage>
</organism>
<dbReference type="PANTHER" id="PTHR10174">
    <property type="entry name" value="ALPHA-TOCOPHEROL TRANSFER PROTEIN-RELATED"/>
    <property type="match status" value="1"/>
</dbReference>
<dbReference type="Proteomes" id="UP000499080">
    <property type="component" value="Unassembled WGS sequence"/>
</dbReference>
<accession>A0A4Y2WD48</accession>
<feature type="domain" description="CRAL-TRIO" evidence="1">
    <location>
        <begin position="1"/>
        <end position="69"/>
    </location>
</feature>
<protein>
    <recommendedName>
        <fullName evidence="1">CRAL-TRIO domain-containing protein</fullName>
    </recommendedName>
</protein>
<keyword evidence="3" id="KW-1185">Reference proteome</keyword>
<name>A0A4Y2WD48_ARAVE</name>
<evidence type="ECO:0000313" key="3">
    <source>
        <dbReference type="Proteomes" id="UP000499080"/>
    </source>
</evidence>
<dbReference type="GO" id="GO:1902936">
    <property type="term" value="F:phosphatidylinositol bisphosphate binding"/>
    <property type="evidence" value="ECO:0007669"/>
    <property type="project" value="TreeGrafter"/>
</dbReference>
<dbReference type="InterPro" id="IPR001251">
    <property type="entry name" value="CRAL-TRIO_dom"/>
</dbReference>
<comment type="caution">
    <text evidence="2">The sequence shown here is derived from an EMBL/GenBank/DDBJ whole genome shotgun (WGS) entry which is preliminary data.</text>
</comment>
<proteinExistence type="predicted"/>
<feature type="non-terminal residue" evidence="2">
    <location>
        <position position="1"/>
    </location>
</feature>
<dbReference type="Gene3D" id="3.40.525.10">
    <property type="entry name" value="CRAL-TRIO lipid binding domain"/>
    <property type="match status" value="1"/>
</dbReference>
<dbReference type="GO" id="GO:0016020">
    <property type="term" value="C:membrane"/>
    <property type="evidence" value="ECO:0007669"/>
    <property type="project" value="TreeGrafter"/>
</dbReference>
<evidence type="ECO:0000313" key="2">
    <source>
        <dbReference type="EMBL" id="GBO33997.1"/>
    </source>
</evidence>
<dbReference type="EMBL" id="BGPR01057735">
    <property type="protein sequence ID" value="GBO33997.1"/>
    <property type="molecule type" value="Genomic_DNA"/>
</dbReference>
<dbReference type="CDD" id="cd00170">
    <property type="entry name" value="SEC14"/>
    <property type="match status" value="1"/>
</dbReference>
<gene>
    <name evidence="2" type="ORF">AVEN_229834_1</name>
</gene>
<dbReference type="AlphaFoldDB" id="A0A4Y2WD48"/>
<dbReference type="Pfam" id="PF00650">
    <property type="entry name" value="CRAL_TRIO"/>
    <property type="match status" value="1"/>
</dbReference>
<dbReference type="SUPFAM" id="SSF52087">
    <property type="entry name" value="CRAL/TRIO domain"/>
    <property type="match status" value="1"/>
</dbReference>
<reference evidence="2 3" key="1">
    <citation type="journal article" date="2019" name="Sci. Rep.">
        <title>Orb-weaving spider Araneus ventricosus genome elucidates the spidroin gene catalogue.</title>
        <authorList>
            <person name="Kono N."/>
            <person name="Nakamura H."/>
            <person name="Ohtoshi R."/>
            <person name="Moran D.A.P."/>
            <person name="Shinohara A."/>
            <person name="Yoshida Y."/>
            <person name="Fujiwara M."/>
            <person name="Mori M."/>
            <person name="Tomita M."/>
            <person name="Arakawa K."/>
        </authorList>
    </citation>
    <scope>NUCLEOTIDE SEQUENCE [LARGE SCALE GENOMIC DNA]</scope>
</reference>
<sequence>HAFPGRFQSINIVNTNVFVRTCYAIIRHLIPSKLIGRITFHDSSDKALLADFDASILPTEFGGTMGPLSKVSEHYINKLEEFIPTLQASNHYFKRKDTIPFPDS</sequence>